<dbReference type="InterPro" id="IPR029058">
    <property type="entry name" value="AB_hydrolase_fold"/>
</dbReference>
<gene>
    <name evidence="1" type="ordered locus">SCO7787</name>
    <name evidence="1" type="ORF">SC5E9.35c</name>
</gene>
<dbReference type="OrthoDB" id="4158640at2"/>
<dbReference type="PaxDb" id="100226-SCO7787"/>
<organism evidence="1 2">
    <name type="scientific">Streptomyces coelicolor (strain ATCC BAA-471 / A3(2) / M145)</name>
    <dbReference type="NCBI Taxonomy" id="100226"/>
    <lineage>
        <taxon>Bacteria</taxon>
        <taxon>Bacillati</taxon>
        <taxon>Actinomycetota</taxon>
        <taxon>Actinomycetes</taxon>
        <taxon>Kitasatosporales</taxon>
        <taxon>Streptomycetaceae</taxon>
        <taxon>Streptomyces</taxon>
        <taxon>Streptomyces albidoflavus group</taxon>
    </lineage>
</organism>
<dbReference type="Gene3D" id="3.40.50.1820">
    <property type="entry name" value="alpha/beta hydrolase"/>
    <property type="match status" value="1"/>
</dbReference>
<evidence type="ECO:0000313" key="1">
    <source>
        <dbReference type="EMBL" id="CAC14515.1"/>
    </source>
</evidence>
<dbReference type="KEGG" id="sco:SCO7787"/>
<dbReference type="AlphaFoldDB" id="Q9EWK6"/>
<proteinExistence type="predicted"/>
<dbReference type="InParanoid" id="Q9EWK6"/>
<name>Q9EWK6_STRCO</name>
<accession>Q9EWK6</accession>
<keyword evidence="2" id="KW-1185">Reference proteome</keyword>
<evidence type="ECO:0000313" key="2">
    <source>
        <dbReference type="Proteomes" id="UP000001973"/>
    </source>
</evidence>
<dbReference type="SUPFAM" id="SSF53474">
    <property type="entry name" value="alpha/beta-Hydrolases"/>
    <property type="match status" value="1"/>
</dbReference>
<dbReference type="EMBL" id="AL645882">
    <property type="protein sequence ID" value="CAC14515.1"/>
    <property type="molecule type" value="Genomic_DNA"/>
</dbReference>
<dbReference type="Proteomes" id="UP000001973">
    <property type="component" value="Chromosome"/>
</dbReference>
<dbReference type="HOGENOM" id="CLU_2235076_0_0_11"/>
<reference evidence="1 2" key="1">
    <citation type="journal article" date="1996" name="Mol. Microbiol.">
        <title>A set of ordered cosmids and a detailed genetic and physical map for the 8 Mb Streptomyces coelicolor A3(2) chromosome.</title>
        <authorList>
            <person name="Redenbach M."/>
            <person name="Kieser H.M."/>
            <person name="Denapaite D."/>
            <person name="Eichner A."/>
            <person name="Cullum J."/>
            <person name="Kinashi H."/>
            <person name="Hopwood D.A."/>
        </authorList>
    </citation>
    <scope>NUCLEOTIDE SEQUENCE [LARGE SCALE GENOMIC DNA]</scope>
    <source>
        <strain evidence="2">ATCC BAA-471 / A3(2) / M145</strain>
    </source>
</reference>
<dbReference type="EMBL" id="AL939132">
    <property type="protein sequence ID" value="CAC14515.1"/>
    <property type="molecule type" value="Genomic_DNA"/>
</dbReference>
<sequence>MERRPCTFRRSNGITLSVSLVHPVVTGEIGWSAAAMAKQGHVPLVTFWWCRDQLSEAAARISVSVQFLVQWDDERVPRVQSLALFDALASTERTSHANPGKHGETPAFELESTLRFFARHLG</sequence>
<reference evidence="1 2" key="2">
    <citation type="journal article" date="2002" name="Nature">
        <title>Complete genome sequence of the model actinomycete Streptomyces coelicolor A3(2).</title>
        <authorList>
            <person name="Bentley S.D."/>
            <person name="Chater K.F."/>
            <person name="Cerdeno-Tarraga A.M."/>
            <person name="Challis G.L."/>
            <person name="Thomson N.R."/>
            <person name="James K.D."/>
            <person name="Harris D.E."/>
            <person name="Quail M.A."/>
            <person name="Kieser H."/>
            <person name="Harper D."/>
            <person name="Bateman A."/>
            <person name="Brown S."/>
            <person name="Chandra G."/>
            <person name="Chen C.W."/>
            <person name="Collins M."/>
            <person name="Cronin A."/>
            <person name="Fraser A."/>
            <person name="Goble A."/>
            <person name="Hidalgo J."/>
            <person name="Hornsby T."/>
            <person name="Howarth S."/>
            <person name="Huang C.H."/>
            <person name="Kieser T."/>
            <person name="Larke L."/>
            <person name="Murphy L."/>
            <person name="Oliver K."/>
            <person name="O'Neil S."/>
            <person name="Rabbinowitsch E."/>
            <person name="Rajandream M.A."/>
            <person name="Rutherford K."/>
            <person name="Rutter S."/>
            <person name="Seeger K."/>
            <person name="Saunders D."/>
            <person name="Sharp S."/>
            <person name="Squares R."/>
            <person name="Squares S."/>
            <person name="Taylor K."/>
            <person name="Warren T."/>
            <person name="Wietzorrek A."/>
            <person name="Woodward J."/>
            <person name="Barrell B.G."/>
            <person name="Parkhill J."/>
            <person name="Hopwood D.A."/>
        </authorList>
    </citation>
    <scope>NUCLEOTIDE SEQUENCE [LARGE SCALE GENOMIC DNA]</scope>
    <source>
        <strain evidence="2">ATCC BAA-471 / A3(2) / M145</strain>
    </source>
</reference>
<dbReference type="eggNOG" id="COG0412">
    <property type="taxonomic scope" value="Bacteria"/>
</dbReference>
<dbReference type="STRING" id="100226.gene:17765446"/>
<protein>
    <submittedName>
        <fullName evidence="1">Uncharacterized protein</fullName>
    </submittedName>
</protein>
<dbReference type="PATRIC" id="fig|100226.15.peg.7904"/>